<protein>
    <recommendedName>
        <fullName evidence="4">DUF3775 domain-containing protein</fullName>
    </recommendedName>
</protein>
<reference evidence="2" key="1">
    <citation type="submission" date="2023-06" db="EMBL/GenBank/DDBJ databases">
        <title>Genomic Diversity of Vibrio spp. and Metagenomic Analysis of Pathogens in Florida Gulf Coastal Waters Following Hurricane Ian.</title>
        <authorList>
            <person name="Brumfield K.D."/>
        </authorList>
    </citation>
    <scope>NUCLEOTIDE SEQUENCE</scope>
    <source>
        <strain evidence="2">WBS2B-138</strain>
    </source>
</reference>
<dbReference type="Proteomes" id="UP001253193">
    <property type="component" value="Unassembled WGS sequence"/>
</dbReference>
<evidence type="ECO:0000313" key="3">
    <source>
        <dbReference type="Proteomes" id="UP001253193"/>
    </source>
</evidence>
<feature type="region of interest" description="Disordered" evidence="1">
    <location>
        <begin position="94"/>
        <end position="113"/>
    </location>
</feature>
<comment type="caution">
    <text evidence="2">The sequence shown here is derived from an EMBL/GenBank/DDBJ whole genome shotgun (WGS) entry which is preliminary data.</text>
</comment>
<sequence>MYKEIKQSILKVIYENDSSFRSSVDEAFNDGLSYTQALELAVTNLSLAKEKQQNEAIGIAVRFGGFEQAHHKSWVIDQMVRSLSGNDYERVVKEARSGEDGDNSYSWDEGIAP</sequence>
<proteinExistence type="predicted"/>
<dbReference type="EMBL" id="JAUHGG010000003">
    <property type="protein sequence ID" value="MDS1821326.1"/>
    <property type="molecule type" value="Genomic_DNA"/>
</dbReference>
<evidence type="ECO:0008006" key="4">
    <source>
        <dbReference type="Google" id="ProtNLM"/>
    </source>
</evidence>
<dbReference type="AlphaFoldDB" id="A0AAW8PZ75"/>
<gene>
    <name evidence="2" type="ORF">QX249_11680</name>
</gene>
<accession>A0AAW8PZ75</accession>
<organism evidence="2 3">
    <name type="scientific">Vibrio parahaemolyticus</name>
    <dbReference type="NCBI Taxonomy" id="670"/>
    <lineage>
        <taxon>Bacteria</taxon>
        <taxon>Pseudomonadati</taxon>
        <taxon>Pseudomonadota</taxon>
        <taxon>Gammaproteobacteria</taxon>
        <taxon>Vibrionales</taxon>
        <taxon>Vibrionaceae</taxon>
        <taxon>Vibrio</taxon>
    </lineage>
</organism>
<name>A0AAW8PZ75_VIBPH</name>
<dbReference type="RefSeq" id="WP_311020203.1">
    <property type="nucleotide sequence ID" value="NZ_JAUHGG010000003.1"/>
</dbReference>
<evidence type="ECO:0000256" key="1">
    <source>
        <dbReference type="SAM" id="MobiDB-lite"/>
    </source>
</evidence>
<evidence type="ECO:0000313" key="2">
    <source>
        <dbReference type="EMBL" id="MDS1821326.1"/>
    </source>
</evidence>